<accession>A0A9N9II83</accession>
<sequence length="406" mass="48150">LKEVSKGKKDLKKIADEYLTLKAKVLEKTVNKLLTLKRKKVLLILGSGGMVKSTFNRYLARRLWQYVKQDMTQPIPLFIALAPLEEFINKNQDFIEVYLREKGKLTTDQIKELRNRKFVFILDGYDEIAERERHCYNSNMFSKWKNAKIIISCRPEYLDVGYEKRFWPKENGKRGFQELTLTPFEWDEIGQYIIKYVDYSEKKGSPLPLNADTYIQQIKNIPQIKDLVCNPILLKITLTVLPSLLGKTKTSQINRMVLYDEFIVKWFERAQNRLQSIQLKPKEREEFDSLNVDFTKHCLQFGNADEKSRLIRFSMPLIRRGNQYWFFHKSLRDYLIACVLLDSFTDTSQTTLFNKHSIIPEPAIQQFLAERVQQMPEHIKSLFNFIECSKKNLLQWMIKLLRCMKM</sequence>
<protein>
    <submittedName>
        <fullName evidence="2">15331_t:CDS:1</fullName>
    </submittedName>
</protein>
<feature type="non-terminal residue" evidence="2">
    <location>
        <position position="1"/>
    </location>
</feature>
<name>A0A9N9II83_9GLOM</name>
<evidence type="ECO:0000313" key="2">
    <source>
        <dbReference type="EMBL" id="CAG8735160.1"/>
    </source>
</evidence>
<gene>
    <name evidence="2" type="ORF">CPELLU_LOCUS13748</name>
</gene>
<feature type="domain" description="NACHT" evidence="1">
    <location>
        <begin position="41"/>
        <end position="196"/>
    </location>
</feature>
<dbReference type="AlphaFoldDB" id="A0A9N9II83"/>
<dbReference type="Pfam" id="PF05729">
    <property type="entry name" value="NACHT"/>
    <property type="match status" value="1"/>
</dbReference>
<keyword evidence="3" id="KW-1185">Reference proteome</keyword>
<organism evidence="2 3">
    <name type="scientific">Cetraspora pellucida</name>
    <dbReference type="NCBI Taxonomy" id="1433469"/>
    <lineage>
        <taxon>Eukaryota</taxon>
        <taxon>Fungi</taxon>
        <taxon>Fungi incertae sedis</taxon>
        <taxon>Mucoromycota</taxon>
        <taxon>Glomeromycotina</taxon>
        <taxon>Glomeromycetes</taxon>
        <taxon>Diversisporales</taxon>
        <taxon>Gigasporaceae</taxon>
        <taxon>Cetraspora</taxon>
    </lineage>
</organism>
<dbReference type="InterPro" id="IPR007111">
    <property type="entry name" value="NACHT_NTPase"/>
</dbReference>
<evidence type="ECO:0000259" key="1">
    <source>
        <dbReference type="Pfam" id="PF05729"/>
    </source>
</evidence>
<comment type="caution">
    <text evidence="2">The sequence shown here is derived from an EMBL/GenBank/DDBJ whole genome shotgun (WGS) entry which is preliminary data.</text>
</comment>
<dbReference type="PANTHER" id="PTHR46844:SF1">
    <property type="entry name" value="SLR5058 PROTEIN"/>
    <property type="match status" value="1"/>
</dbReference>
<dbReference type="EMBL" id="CAJVQA010015096">
    <property type="protein sequence ID" value="CAG8735160.1"/>
    <property type="molecule type" value="Genomic_DNA"/>
</dbReference>
<dbReference type="SUPFAM" id="SSF52540">
    <property type="entry name" value="P-loop containing nucleoside triphosphate hydrolases"/>
    <property type="match status" value="1"/>
</dbReference>
<proteinExistence type="predicted"/>
<dbReference type="PANTHER" id="PTHR46844">
    <property type="entry name" value="SLR5058 PROTEIN"/>
    <property type="match status" value="1"/>
</dbReference>
<reference evidence="2" key="1">
    <citation type="submission" date="2021-06" db="EMBL/GenBank/DDBJ databases">
        <authorList>
            <person name="Kallberg Y."/>
            <person name="Tangrot J."/>
            <person name="Rosling A."/>
        </authorList>
    </citation>
    <scope>NUCLEOTIDE SEQUENCE</scope>
    <source>
        <strain evidence="2">FL966</strain>
    </source>
</reference>
<dbReference type="Gene3D" id="3.40.50.300">
    <property type="entry name" value="P-loop containing nucleotide triphosphate hydrolases"/>
    <property type="match status" value="1"/>
</dbReference>
<dbReference type="InterPro" id="IPR027417">
    <property type="entry name" value="P-loop_NTPase"/>
</dbReference>
<evidence type="ECO:0000313" key="3">
    <source>
        <dbReference type="Proteomes" id="UP000789759"/>
    </source>
</evidence>
<dbReference type="OrthoDB" id="538223at2759"/>
<dbReference type="Proteomes" id="UP000789759">
    <property type="component" value="Unassembled WGS sequence"/>
</dbReference>